<evidence type="ECO:0000256" key="1">
    <source>
        <dbReference type="SAM" id="MobiDB-lite"/>
    </source>
</evidence>
<sequence>MSSNFSVRSSLANLFGMMDGVCCAQQDDEQFKEEVTREQLEHFFALYDMKQEKPSGPGSEISTATTTISSNSTAAASRYTMFKDKR</sequence>
<reference evidence="2" key="1">
    <citation type="submission" date="2023-08" db="EMBL/GenBank/DDBJ databases">
        <authorList>
            <person name="Audoor S."/>
            <person name="Bilcke G."/>
        </authorList>
    </citation>
    <scope>NUCLEOTIDE SEQUENCE</scope>
</reference>
<evidence type="ECO:0000313" key="2">
    <source>
        <dbReference type="EMBL" id="CAJ1962296.1"/>
    </source>
</evidence>
<comment type="caution">
    <text evidence="2">The sequence shown here is derived from an EMBL/GenBank/DDBJ whole genome shotgun (WGS) entry which is preliminary data.</text>
</comment>
<name>A0AAD2G4F1_9STRA</name>
<protein>
    <submittedName>
        <fullName evidence="2">Uncharacterized protein</fullName>
    </submittedName>
</protein>
<keyword evidence="3" id="KW-1185">Reference proteome</keyword>
<organism evidence="2 3">
    <name type="scientific">Cylindrotheca closterium</name>
    <dbReference type="NCBI Taxonomy" id="2856"/>
    <lineage>
        <taxon>Eukaryota</taxon>
        <taxon>Sar</taxon>
        <taxon>Stramenopiles</taxon>
        <taxon>Ochrophyta</taxon>
        <taxon>Bacillariophyta</taxon>
        <taxon>Bacillariophyceae</taxon>
        <taxon>Bacillariophycidae</taxon>
        <taxon>Bacillariales</taxon>
        <taxon>Bacillariaceae</taxon>
        <taxon>Cylindrotheca</taxon>
    </lineage>
</organism>
<dbReference type="EMBL" id="CAKOGP040002103">
    <property type="protein sequence ID" value="CAJ1962296.1"/>
    <property type="molecule type" value="Genomic_DNA"/>
</dbReference>
<proteinExistence type="predicted"/>
<dbReference type="Proteomes" id="UP001295423">
    <property type="component" value="Unassembled WGS sequence"/>
</dbReference>
<feature type="compositionally biased region" description="Low complexity" evidence="1">
    <location>
        <begin position="61"/>
        <end position="77"/>
    </location>
</feature>
<dbReference type="AlphaFoldDB" id="A0AAD2G4F1"/>
<evidence type="ECO:0000313" key="3">
    <source>
        <dbReference type="Proteomes" id="UP001295423"/>
    </source>
</evidence>
<gene>
    <name evidence="2" type="ORF">CYCCA115_LOCUS19616</name>
</gene>
<accession>A0AAD2G4F1</accession>
<feature type="region of interest" description="Disordered" evidence="1">
    <location>
        <begin position="51"/>
        <end position="86"/>
    </location>
</feature>